<dbReference type="EMBL" id="AEQO01000208">
    <property type="protein sequence ID" value="EFV03093.1"/>
    <property type="molecule type" value="Genomic_DNA"/>
</dbReference>
<dbReference type="Proteomes" id="UP000003874">
    <property type="component" value="Unassembled WGS sequence"/>
</dbReference>
<evidence type="ECO:0000313" key="2">
    <source>
        <dbReference type="Proteomes" id="UP000003874"/>
    </source>
</evidence>
<comment type="caution">
    <text evidence="1">The sequence shown here is derived from an EMBL/GenBank/DDBJ whole genome shotgun (WGS) entry which is preliminary data.</text>
</comment>
<sequence>MSNKSAQLQIAIQHENAHFLQIQKMGLLNFYSKILSEYFKYGFHKSYVTPGTLENWAEMYAADRLGLIY</sequence>
<dbReference type="HOGENOM" id="CLU_2772499_0_0_10"/>
<gene>
    <name evidence="1" type="ORF">HMPREF9420_2760</name>
</gene>
<dbReference type="STRING" id="888832.HMPREF9420_2760"/>
<keyword evidence="2" id="KW-1185">Reference proteome</keyword>
<evidence type="ECO:0000313" key="1">
    <source>
        <dbReference type="EMBL" id="EFV03093.1"/>
    </source>
</evidence>
<reference evidence="1 2" key="1">
    <citation type="submission" date="2010-12" db="EMBL/GenBank/DDBJ databases">
        <authorList>
            <person name="Muzny D."/>
            <person name="Qin X."/>
            <person name="Deng J."/>
            <person name="Jiang H."/>
            <person name="Liu Y."/>
            <person name="Qu J."/>
            <person name="Song X.-Z."/>
            <person name="Zhang L."/>
            <person name="Thornton R."/>
            <person name="Coyle M."/>
            <person name="Francisco L."/>
            <person name="Jackson L."/>
            <person name="Javaid M."/>
            <person name="Korchina V."/>
            <person name="Kovar C."/>
            <person name="Mata R."/>
            <person name="Mathew T."/>
            <person name="Ngo R."/>
            <person name="Nguyen L."/>
            <person name="Nguyen N."/>
            <person name="Okwuonu G."/>
            <person name="Ongeri F."/>
            <person name="Pham C."/>
            <person name="Simmons D."/>
            <person name="Wilczek-Boney K."/>
            <person name="Hale W."/>
            <person name="Jakkamsetti A."/>
            <person name="Pham P."/>
            <person name="Ruth R."/>
            <person name="San Lucas F."/>
            <person name="Warren J."/>
            <person name="Zhang J."/>
            <person name="Zhao Z."/>
            <person name="Zhou C."/>
            <person name="Zhu D."/>
            <person name="Lee S."/>
            <person name="Bess C."/>
            <person name="Blankenburg K."/>
            <person name="Forbes L."/>
            <person name="Fu Q."/>
            <person name="Gubbala S."/>
            <person name="Hirani K."/>
            <person name="Jayaseelan J.C."/>
            <person name="Lara F."/>
            <person name="Munidasa M."/>
            <person name="Palculict T."/>
            <person name="Patil S."/>
            <person name="Pu L.-L."/>
            <person name="Saada N."/>
            <person name="Tang L."/>
            <person name="Weissenberger G."/>
            <person name="Zhu Y."/>
            <person name="Hemphill L."/>
            <person name="Shang Y."/>
            <person name="Youmans B."/>
            <person name="Ayvaz T."/>
            <person name="Ross M."/>
            <person name="Santibanez J."/>
            <person name="Aqrawi P."/>
            <person name="Gross S."/>
            <person name="Joshi V."/>
            <person name="Fowler G."/>
            <person name="Nazareth L."/>
            <person name="Reid J."/>
            <person name="Worley K."/>
            <person name="Petrosino J."/>
            <person name="Highlander S."/>
            <person name="Gibbs R."/>
        </authorList>
    </citation>
    <scope>NUCLEOTIDE SEQUENCE [LARGE SCALE GENOMIC DNA]</scope>
    <source>
        <strain evidence="1 2">DSM 15606</strain>
    </source>
</reference>
<name>E6MTE2_9BACT</name>
<accession>E6MTE2</accession>
<protein>
    <recommendedName>
        <fullName evidence="3">DUF4157 domain-containing protein</fullName>
    </recommendedName>
</protein>
<organism evidence="1 2">
    <name type="scientific">Segatella salivae DSM 15606</name>
    <dbReference type="NCBI Taxonomy" id="888832"/>
    <lineage>
        <taxon>Bacteria</taxon>
        <taxon>Pseudomonadati</taxon>
        <taxon>Bacteroidota</taxon>
        <taxon>Bacteroidia</taxon>
        <taxon>Bacteroidales</taxon>
        <taxon>Prevotellaceae</taxon>
        <taxon>Segatella</taxon>
    </lineage>
</organism>
<dbReference type="AlphaFoldDB" id="E6MTE2"/>
<evidence type="ECO:0008006" key="3">
    <source>
        <dbReference type="Google" id="ProtNLM"/>
    </source>
</evidence>
<proteinExistence type="predicted"/>